<reference evidence="1" key="1">
    <citation type="journal article" date="2021" name="Sci. Rep.">
        <title>Diploid genomic architecture of Nitzschia inconspicua, an elite biomass production diatom.</title>
        <authorList>
            <person name="Oliver A."/>
            <person name="Podell S."/>
            <person name="Pinowska A."/>
            <person name="Traller J.C."/>
            <person name="Smith S.R."/>
            <person name="McClure R."/>
            <person name="Beliaev A."/>
            <person name="Bohutskyi P."/>
            <person name="Hill E.A."/>
            <person name="Rabines A."/>
            <person name="Zheng H."/>
            <person name="Allen L.Z."/>
            <person name="Kuo A."/>
            <person name="Grigoriev I.V."/>
            <person name="Allen A.E."/>
            <person name="Hazlebeck D."/>
            <person name="Allen E.E."/>
        </authorList>
    </citation>
    <scope>NUCLEOTIDE SEQUENCE</scope>
    <source>
        <strain evidence="1">Hildebrandi</strain>
    </source>
</reference>
<reference evidence="1" key="2">
    <citation type="submission" date="2021-04" db="EMBL/GenBank/DDBJ databases">
        <authorList>
            <person name="Podell S."/>
        </authorList>
    </citation>
    <scope>NUCLEOTIDE SEQUENCE</scope>
    <source>
        <strain evidence="1">Hildebrandi</strain>
    </source>
</reference>
<keyword evidence="2" id="KW-1185">Reference proteome</keyword>
<accession>A0A9K3M3V0</accession>
<evidence type="ECO:0000313" key="1">
    <source>
        <dbReference type="EMBL" id="KAG7373733.1"/>
    </source>
</evidence>
<proteinExistence type="predicted"/>
<dbReference type="OrthoDB" id="117511at2759"/>
<protein>
    <submittedName>
        <fullName evidence="1">Uncharacterized protein</fullName>
    </submittedName>
</protein>
<gene>
    <name evidence="1" type="ORF">IV203_012828</name>
</gene>
<evidence type="ECO:0000313" key="2">
    <source>
        <dbReference type="Proteomes" id="UP000693970"/>
    </source>
</evidence>
<name>A0A9K3M3V0_9STRA</name>
<dbReference type="EMBL" id="JAGRRH010000001">
    <property type="protein sequence ID" value="KAG7373733.1"/>
    <property type="molecule type" value="Genomic_DNA"/>
</dbReference>
<comment type="caution">
    <text evidence="1">The sequence shown here is derived from an EMBL/GenBank/DDBJ whole genome shotgun (WGS) entry which is preliminary data.</text>
</comment>
<dbReference type="Proteomes" id="UP000693970">
    <property type="component" value="Unassembled WGS sequence"/>
</dbReference>
<sequence>MGRHHRIKNGQLEMSSKGNKTLRKGKISSILLIERSLLSDGHSNCGKLAFDMSYCRLQVRACQVDENFRSKLKQQQYHMIRRLCMSNELVVRRGTNVAEDLPQQAIDQAREWLGGDKTFY</sequence>
<organism evidence="1 2">
    <name type="scientific">Nitzschia inconspicua</name>
    <dbReference type="NCBI Taxonomy" id="303405"/>
    <lineage>
        <taxon>Eukaryota</taxon>
        <taxon>Sar</taxon>
        <taxon>Stramenopiles</taxon>
        <taxon>Ochrophyta</taxon>
        <taxon>Bacillariophyta</taxon>
        <taxon>Bacillariophyceae</taxon>
        <taxon>Bacillariophycidae</taxon>
        <taxon>Bacillariales</taxon>
        <taxon>Bacillariaceae</taxon>
        <taxon>Nitzschia</taxon>
    </lineage>
</organism>
<dbReference type="AlphaFoldDB" id="A0A9K3M3V0"/>